<dbReference type="EMBL" id="QNQU01000001">
    <property type="protein sequence ID" value="RBQ11723.1"/>
    <property type="molecule type" value="Genomic_DNA"/>
</dbReference>
<feature type="compositionally biased region" description="Polar residues" evidence="1">
    <location>
        <begin position="772"/>
        <end position="785"/>
    </location>
</feature>
<proteinExistence type="predicted"/>
<feature type="region of interest" description="Disordered" evidence="1">
    <location>
        <begin position="762"/>
        <end position="799"/>
    </location>
</feature>
<comment type="caution">
    <text evidence="2">The sequence shown here is derived from an EMBL/GenBank/DDBJ whole genome shotgun (WGS) entry which is preliminary data.</text>
</comment>
<name>A0A366LE04_9SPHI</name>
<dbReference type="Proteomes" id="UP000252081">
    <property type="component" value="Unassembled WGS sequence"/>
</dbReference>
<evidence type="ECO:0000256" key="1">
    <source>
        <dbReference type="SAM" id="MobiDB-lite"/>
    </source>
</evidence>
<dbReference type="AlphaFoldDB" id="A0A366LE04"/>
<organism evidence="2 3">
    <name type="scientific">Pedobacter miscanthi</name>
    <dbReference type="NCBI Taxonomy" id="2259170"/>
    <lineage>
        <taxon>Bacteria</taxon>
        <taxon>Pseudomonadati</taxon>
        <taxon>Bacteroidota</taxon>
        <taxon>Sphingobacteriia</taxon>
        <taxon>Sphingobacteriales</taxon>
        <taxon>Sphingobacteriaceae</taxon>
        <taxon>Pedobacter</taxon>
    </lineage>
</organism>
<dbReference type="OrthoDB" id="2482758at2"/>
<reference evidence="2 3" key="1">
    <citation type="submission" date="2018-07" db="EMBL/GenBank/DDBJ databases">
        <title>A draft genome of a endophytic bacteria, a new species of Pedobacter.</title>
        <authorList>
            <person name="Zhang Z.D."/>
            <person name="Chen Z.J."/>
        </authorList>
    </citation>
    <scope>NUCLEOTIDE SEQUENCE [LARGE SCALE GENOMIC DNA]</scope>
    <source>
        <strain evidence="2 3">RS10</strain>
    </source>
</reference>
<evidence type="ECO:0000313" key="3">
    <source>
        <dbReference type="Proteomes" id="UP000252081"/>
    </source>
</evidence>
<sequence length="1161" mass="126776">MKIQHFSELMQNQKQAAIMSTDSAFQVLESYDGHSFFFSVGTDDVLYLTRELSSEITGWSKIDLSSGLSAYHGGNPVKAKVFAVSQSPLNGAIDIALAITVDGADYLYVSIGNSYQDPAWTGNISWLIMPFKDPGHVVPVLVINDIYINQSGGNEFILVDILKDPGSSLDYIYRYAVDPSAKDGNYWIANNLSGNLAADGLVSCLGRKKGQLVDGTYTYGKNVGKEELLYTPLWNPFSKGTEPSATRLEAPTGTTAIASALNYGSVAPGNTPVYTDLYVAAGDSLHCFPWDAQSNDSKSQVLVSNPILSDVKSLYAHADEKVVIIWGLNGVGEIFYLECPAGQQTAPSAWTYPLAILYGVEQMAFFINSVTDNNVLFAYTHTAELLQLTQDPVTSTWIQRQILLPTTDVDDVLEVDTFTTQITVTDDDNLPASEAIVLIRGTSPVSVYINDVYSHIKTDAPIEVTTDYAGNISIMQETQAIGAICYQLELPDGTVADVNPMNKMLDIMGTIKSGADLASVEVTDANGNQQPLVPKDTPSDQLDATSIALQELVRAGGTMPPDGSNLPGVESKRYVSKGADTVSTGEHLWGISYDEKFEYRNGSLALTHYRNRYGTDDFLSLSIKCIAGDVFNWLKHAYQDVKGFFSDVVDGVTHFFIEIGGKIYSFILNSINVVVRSIEMVFNKIKVFLEDLIKWIGFLFQWKDILRTHSVLKSLFLKFADDSITNIDQLKSTLTKQFDLLEQRINDISGLPDIKRSISSFSSDAAPPEEGNSPQANWGINQTKNNAKRSDTSFDPNVDDPGELEKLLLVLVDTIGREEDIFAEAIDEIKTQIIDQLTSLPITDIIKRILGVLSKIVLSTVENVIESVLDILKIMVQTAVGVLDATIRIPVISKVYKKITNGSELSFLDLVCLVVAIPTTVVYKALNNKPPFDDTSFTTAVINAPDFHTLRLLYSGNGEVAAEQDAEQVMQQVLNLTASFASMPMLFFNICNFASLQGTEQIPKSVGFLGVANYMCYMAPNLLPLFTGQPFSPWYVDLNYAITAVSLLKALTDVLASKVKPWAKISPYVESAINATWCVPPIFTLIDASKGNPQKDNALAIPTSDILSNTGNFAFNLGGFITPLLTAKNPYISGGGLIGMQLCTSTYGILMTLTAASENKE</sequence>
<evidence type="ECO:0000313" key="2">
    <source>
        <dbReference type="EMBL" id="RBQ11723.1"/>
    </source>
</evidence>
<keyword evidence="3" id="KW-1185">Reference proteome</keyword>
<gene>
    <name evidence="2" type="ORF">DRW42_00120</name>
</gene>
<accession>A0A366LE04</accession>
<dbReference type="RefSeq" id="WP_113946804.1">
    <property type="nucleotide sequence ID" value="NZ_QNQU01000001.1"/>
</dbReference>
<protein>
    <submittedName>
        <fullName evidence="2">Uncharacterized protein</fullName>
    </submittedName>
</protein>